<organism evidence="2 3">
    <name type="scientific">Byssothecium circinans</name>
    <dbReference type="NCBI Taxonomy" id="147558"/>
    <lineage>
        <taxon>Eukaryota</taxon>
        <taxon>Fungi</taxon>
        <taxon>Dikarya</taxon>
        <taxon>Ascomycota</taxon>
        <taxon>Pezizomycotina</taxon>
        <taxon>Dothideomycetes</taxon>
        <taxon>Pleosporomycetidae</taxon>
        <taxon>Pleosporales</taxon>
        <taxon>Massarineae</taxon>
        <taxon>Massarinaceae</taxon>
        <taxon>Byssothecium</taxon>
    </lineage>
</organism>
<dbReference type="EMBL" id="ML976978">
    <property type="protein sequence ID" value="KAF1963065.1"/>
    <property type="molecule type" value="Genomic_DNA"/>
</dbReference>
<dbReference type="SUPFAM" id="SSF51322">
    <property type="entry name" value="Cyanovirin-N"/>
    <property type="match status" value="1"/>
</dbReference>
<dbReference type="PANTHER" id="PTHR42076">
    <property type="entry name" value="CYANOVIRIN-N HOMOLOG"/>
    <property type="match status" value="1"/>
</dbReference>
<dbReference type="Proteomes" id="UP000800035">
    <property type="component" value="Unassembled WGS sequence"/>
</dbReference>
<dbReference type="Gene3D" id="2.30.60.10">
    <property type="entry name" value="Cyanovirin-N"/>
    <property type="match status" value="1"/>
</dbReference>
<evidence type="ECO:0000313" key="2">
    <source>
        <dbReference type="EMBL" id="KAF1963065.1"/>
    </source>
</evidence>
<proteinExistence type="predicted"/>
<dbReference type="PANTHER" id="PTHR42076:SF1">
    <property type="entry name" value="CYANOVIRIN-N DOMAIN-CONTAINING PROTEIN"/>
    <property type="match status" value="1"/>
</dbReference>
<evidence type="ECO:0000313" key="3">
    <source>
        <dbReference type="Proteomes" id="UP000800035"/>
    </source>
</evidence>
<accession>A0A6A5UDT7</accession>
<protein>
    <submittedName>
        <fullName evidence="2">Cyanovirin-N</fullName>
    </submittedName>
</protein>
<dbReference type="OrthoDB" id="2441380at2759"/>
<keyword evidence="3" id="KW-1185">Reference proteome</keyword>
<evidence type="ECO:0000259" key="1">
    <source>
        <dbReference type="SMART" id="SM01111"/>
    </source>
</evidence>
<feature type="domain" description="Cyanovirin-N" evidence="1">
    <location>
        <begin position="55"/>
        <end position="162"/>
    </location>
</feature>
<sequence>MVPGHSPSWTLTTTSNQEFLPLRQASKHPRFLERRPWDECINLDLFITNDDGKLIFKKLSDSILLSGLCFQLQGTKLCGSCITPGGKFQYSEIDLNSHYSNINGTFHSDDRGYAATGKSFRLEVNPTALTLVGELRNYSHNYQKAEANLSVCIVNDNGRLKFVKQ</sequence>
<dbReference type="SMART" id="SM01111">
    <property type="entry name" value="CVNH"/>
    <property type="match status" value="1"/>
</dbReference>
<gene>
    <name evidence="2" type="ORF">CC80DRAFT_588533</name>
</gene>
<dbReference type="InterPro" id="IPR011058">
    <property type="entry name" value="Cyanovirin-N"/>
</dbReference>
<reference evidence="2" key="1">
    <citation type="journal article" date="2020" name="Stud. Mycol.">
        <title>101 Dothideomycetes genomes: a test case for predicting lifestyles and emergence of pathogens.</title>
        <authorList>
            <person name="Haridas S."/>
            <person name="Albert R."/>
            <person name="Binder M."/>
            <person name="Bloem J."/>
            <person name="Labutti K."/>
            <person name="Salamov A."/>
            <person name="Andreopoulos B."/>
            <person name="Baker S."/>
            <person name="Barry K."/>
            <person name="Bills G."/>
            <person name="Bluhm B."/>
            <person name="Cannon C."/>
            <person name="Castanera R."/>
            <person name="Culley D."/>
            <person name="Daum C."/>
            <person name="Ezra D."/>
            <person name="Gonzalez J."/>
            <person name="Henrissat B."/>
            <person name="Kuo A."/>
            <person name="Liang C."/>
            <person name="Lipzen A."/>
            <person name="Lutzoni F."/>
            <person name="Magnuson J."/>
            <person name="Mondo S."/>
            <person name="Nolan M."/>
            <person name="Ohm R."/>
            <person name="Pangilinan J."/>
            <person name="Park H.-J."/>
            <person name="Ramirez L."/>
            <person name="Alfaro M."/>
            <person name="Sun H."/>
            <person name="Tritt A."/>
            <person name="Yoshinaga Y."/>
            <person name="Zwiers L.-H."/>
            <person name="Turgeon B."/>
            <person name="Goodwin S."/>
            <person name="Spatafora J."/>
            <person name="Crous P."/>
            <person name="Grigoriev I."/>
        </authorList>
    </citation>
    <scope>NUCLEOTIDE SEQUENCE</scope>
    <source>
        <strain evidence="2">CBS 675.92</strain>
    </source>
</reference>
<name>A0A6A5UDT7_9PLEO</name>
<dbReference type="AlphaFoldDB" id="A0A6A5UDT7"/>
<dbReference type="InterPro" id="IPR036673">
    <property type="entry name" value="Cyanovirin-N_sf"/>
</dbReference>
<dbReference type="Pfam" id="PF08881">
    <property type="entry name" value="CVNH"/>
    <property type="match status" value="1"/>
</dbReference>